<dbReference type="RefSeq" id="WP_184310638.1">
    <property type="nucleotide sequence ID" value="NZ_JACHEN010000012.1"/>
</dbReference>
<evidence type="ECO:0000313" key="2">
    <source>
        <dbReference type="EMBL" id="MBB6216097.1"/>
    </source>
</evidence>
<dbReference type="EMBL" id="JACHEN010000012">
    <property type="protein sequence ID" value="MBB6216097.1"/>
    <property type="molecule type" value="Genomic_DNA"/>
</dbReference>
<proteinExistence type="predicted"/>
<protein>
    <recommendedName>
        <fullName evidence="1">DUF2087 domain-containing protein</fullName>
    </recommendedName>
</protein>
<feature type="domain" description="DUF2087" evidence="1">
    <location>
        <begin position="20"/>
        <end position="89"/>
    </location>
</feature>
<organism evidence="2 3">
    <name type="scientific">Anaerosolibacter carboniphilus</name>
    <dbReference type="NCBI Taxonomy" id="1417629"/>
    <lineage>
        <taxon>Bacteria</taxon>
        <taxon>Bacillati</taxon>
        <taxon>Bacillota</taxon>
        <taxon>Clostridia</taxon>
        <taxon>Peptostreptococcales</taxon>
        <taxon>Thermotaleaceae</taxon>
        <taxon>Anaerosolibacter</taxon>
    </lineage>
</organism>
<keyword evidence="3" id="KW-1185">Reference proteome</keyword>
<dbReference type="InterPro" id="IPR018656">
    <property type="entry name" value="DUF2087"/>
</dbReference>
<dbReference type="Pfam" id="PF09860">
    <property type="entry name" value="DUF2087"/>
    <property type="match status" value="1"/>
</dbReference>
<gene>
    <name evidence="2" type="ORF">HNQ80_002196</name>
</gene>
<name>A0A841KRQ6_9FIRM</name>
<sequence length="101" mass="11768">MGKAKKKINISAFLDDTGKIAQIPVPNRTKIPVLAYLAGKFEEDRIYSEKEVNEVIDGWHTFRDYFILRRLLIDYKFLGRTLDGAKYWVIKKEEEKEGASE</sequence>
<evidence type="ECO:0000259" key="1">
    <source>
        <dbReference type="Pfam" id="PF09860"/>
    </source>
</evidence>
<dbReference type="AlphaFoldDB" id="A0A841KRQ6"/>
<accession>A0A841KRQ6</accession>
<evidence type="ECO:0000313" key="3">
    <source>
        <dbReference type="Proteomes" id="UP000579281"/>
    </source>
</evidence>
<comment type="caution">
    <text evidence="2">The sequence shown here is derived from an EMBL/GenBank/DDBJ whole genome shotgun (WGS) entry which is preliminary data.</text>
</comment>
<dbReference type="Proteomes" id="UP000579281">
    <property type="component" value="Unassembled WGS sequence"/>
</dbReference>
<reference evidence="2 3" key="1">
    <citation type="submission" date="2020-08" db="EMBL/GenBank/DDBJ databases">
        <title>Genomic Encyclopedia of Type Strains, Phase IV (KMG-IV): sequencing the most valuable type-strain genomes for metagenomic binning, comparative biology and taxonomic classification.</title>
        <authorList>
            <person name="Goeker M."/>
        </authorList>
    </citation>
    <scope>NUCLEOTIDE SEQUENCE [LARGE SCALE GENOMIC DNA]</scope>
    <source>
        <strain evidence="2 3">DSM 103526</strain>
    </source>
</reference>